<name>A0A3A8QK16_9BACT</name>
<evidence type="ECO:0000313" key="2">
    <source>
        <dbReference type="Proteomes" id="UP000282656"/>
    </source>
</evidence>
<dbReference type="EMBL" id="RAWM01000036">
    <property type="protein sequence ID" value="RKH69076.1"/>
    <property type="molecule type" value="Genomic_DNA"/>
</dbReference>
<organism evidence="1 2">
    <name type="scientific">Corallococcus interemptor</name>
    <dbReference type="NCBI Taxonomy" id="2316720"/>
    <lineage>
        <taxon>Bacteria</taxon>
        <taxon>Pseudomonadati</taxon>
        <taxon>Myxococcota</taxon>
        <taxon>Myxococcia</taxon>
        <taxon>Myxococcales</taxon>
        <taxon>Cystobacterineae</taxon>
        <taxon>Myxococcaceae</taxon>
        <taxon>Corallococcus</taxon>
    </lineage>
</organism>
<proteinExistence type="predicted"/>
<comment type="caution">
    <text evidence="1">The sequence shown here is derived from an EMBL/GenBank/DDBJ whole genome shotgun (WGS) entry which is preliminary data.</text>
</comment>
<accession>A0A3A8QK16</accession>
<dbReference type="Proteomes" id="UP000282656">
    <property type="component" value="Unassembled WGS sequence"/>
</dbReference>
<dbReference type="AlphaFoldDB" id="A0A3A8QK16"/>
<sequence>MFTLIELTSNLTPLVCPHTLRMLDVPKLVLPLRPATLKAQFGFPIPRRQAATPVMAEYRRLKKLLAETELDTVVAELL</sequence>
<evidence type="ECO:0000313" key="1">
    <source>
        <dbReference type="EMBL" id="RKH69076.1"/>
    </source>
</evidence>
<reference evidence="2" key="1">
    <citation type="submission" date="2018-09" db="EMBL/GenBank/DDBJ databases">
        <authorList>
            <person name="Livingstone P.G."/>
            <person name="Whitworth D.E."/>
        </authorList>
    </citation>
    <scope>NUCLEOTIDE SEQUENCE [LARGE SCALE GENOMIC DNA]</scope>
    <source>
        <strain evidence="2">AB047A</strain>
    </source>
</reference>
<keyword evidence="2" id="KW-1185">Reference proteome</keyword>
<protein>
    <submittedName>
        <fullName evidence="1">Uncharacterized protein</fullName>
    </submittedName>
</protein>
<gene>
    <name evidence="1" type="ORF">D7X96_15975</name>
</gene>